<protein>
    <submittedName>
        <fullName evidence="1">Uncharacterized protein</fullName>
    </submittedName>
</protein>
<dbReference type="PANTHER" id="PTHR22545:SF0">
    <property type="entry name" value="CENTROSOMAL PROTEIN OF 95 KDA"/>
    <property type="match status" value="1"/>
</dbReference>
<evidence type="ECO:0000313" key="2">
    <source>
        <dbReference type="Proteomes" id="UP001529510"/>
    </source>
</evidence>
<dbReference type="PANTHER" id="PTHR22545">
    <property type="entry name" value="CENTROSOMAL PROTEIN OF 95 KDA"/>
    <property type="match status" value="1"/>
</dbReference>
<name>A0ABD0QYY9_CIRMR</name>
<feature type="non-terminal residue" evidence="1">
    <location>
        <position position="53"/>
    </location>
</feature>
<organism evidence="1 2">
    <name type="scientific">Cirrhinus mrigala</name>
    <name type="common">Mrigala</name>
    <dbReference type="NCBI Taxonomy" id="683832"/>
    <lineage>
        <taxon>Eukaryota</taxon>
        <taxon>Metazoa</taxon>
        <taxon>Chordata</taxon>
        <taxon>Craniata</taxon>
        <taxon>Vertebrata</taxon>
        <taxon>Euteleostomi</taxon>
        <taxon>Actinopterygii</taxon>
        <taxon>Neopterygii</taxon>
        <taxon>Teleostei</taxon>
        <taxon>Ostariophysi</taxon>
        <taxon>Cypriniformes</taxon>
        <taxon>Cyprinidae</taxon>
        <taxon>Labeoninae</taxon>
        <taxon>Labeonini</taxon>
        <taxon>Cirrhinus</taxon>
    </lineage>
</organism>
<reference evidence="1 2" key="1">
    <citation type="submission" date="2024-05" db="EMBL/GenBank/DDBJ databases">
        <title>Genome sequencing and assembly of Indian major carp, Cirrhinus mrigala (Hamilton, 1822).</title>
        <authorList>
            <person name="Mohindra V."/>
            <person name="Chowdhury L.M."/>
            <person name="Lal K."/>
            <person name="Jena J.K."/>
        </authorList>
    </citation>
    <scope>NUCLEOTIDE SEQUENCE [LARGE SCALE GENOMIC DNA]</scope>
    <source>
        <strain evidence="1">CM1030</strain>
        <tissue evidence="1">Blood</tissue>
    </source>
</reference>
<dbReference type="AlphaFoldDB" id="A0ABD0QYY9"/>
<dbReference type="InterPro" id="IPR026619">
    <property type="entry name" value="CEP95"/>
</dbReference>
<dbReference type="EMBL" id="JAMKFB020000006">
    <property type="protein sequence ID" value="KAL0190850.1"/>
    <property type="molecule type" value="Genomic_DNA"/>
</dbReference>
<gene>
    <name evidence="1" type="ORF">M9458_013548</name>
</gene>
<dbReference type="Proteomes" id="UP001529510">
    <property type="component" value="Unassembled WGS sequence"/>
</dbReference>
<sequence>MKRELRNKMEKEIGELQKVIIQNDENNYFRDLDVEHLQKRVQMASFQYTTSCL</sequence>
<evidence type="ECO:0000313" key="1">
    <source>
        <dbReference type="EMBL" id="KAL0190850.1"/>
    </source>
</evidence>
<proteinExistence type="predicted"/>
<comment type="caution">
    <text evidence="1">The sequence shown here is derived from an EMBL/GenBank/DDBJ whole genome shotgun (WGS) entry which is preliminary data.</text>
</comment>
<keyword evidence="2" id="KW-1185">Reference proteome</keyword>
<accession>A0ABD0QYY9</accession>